<proteinExistence type="predicted"/>
<name>A0A150F3L9_9BACI</name>
<sequence>MNTFEFYSRVKALKVEVNHVSTEFQAFILNANKALQDGLDRIAESNLMHLFAGASEGDIPEEVLQALSEFFNVDKIMAVTKYSPYNTMVWVKRLQRKINAWNKLTLKYHKRLWAILNEIESLETYQAMGNKWRAEVNEIKQEIKTALNYRISCQEKLEKYLFMSVGYWKMKKNDFLSLLSIDHSKERAAEMRKIIDDLPAEIDSDRLLVEVVTKNIEAPEDDVYFDIFFAGVMERIKNGEIDTLRMFQEVIKEPIPVYKAVKDEYGRVVSMERDRPNLTLL</sequence>
<comment type="caution">
    <text evidence="1">The sequence shown here is derived from an EMBL/GenBank/DDBJ whole genome shotgun (WGS) entry which is preliminary data.</text>
</comment>
<dbReference type="AlphaFoldDB" id="A0A150F3L9"/>
<keyword evidence="2" id="KW-1185">Reference proteome</keyword>
<gene>
    <name evidence="1" type="ORF">AXI58_03430</name>
</gene>
<dbReference type="EMBL" id="LSBA01000036">
    <property type="protein sequence ID" value="KXZ15322.1"/>
    <property type="molecule type" value="Genomic_DNA"/>
</dbReference>
<accession>A0A150F3L9</accession>
<organism evidence="1 2">
    <name type="scientific">Bacillus nakamurai</name>
    <dbReference type="NCBI Taxonomy" id="1793963"/>
    <lineage>
        <taxon>Bacteria</taxon>
        <taxon>Bacillati</taxon>
        <taxon>Bacillota</taxon>
        <taxon>Bacilli</taxon>
        <taxon>Bacillales</taxon>
        <taxon>Bacillaceae</taxon>
        <taxon>Bacillus</taxon>
    </lineage>
</organism>
<evidence type="ECO:0000313" key="2">
    <source>
        <dbReference type="Proteomes" id="UP000075430"/>
    </source>
</evidence>
<dbReference type="OrthoDB" id="2914191at2"/>
<dbReference type="Proteomes" id="UP000075430">
    <property type="component" value="Unassembled WGS sequence"/>
</dbReference>
<dbReference type="RefSeq" id="WP_061522974.1">
    <property type="nucleotide sequence ID" value="NZ_JARLZY010000006.1"/>
</dbReference>
<evidence type="ECO:0000313" key="1">
    <source>
        <dbReference type="EMBL" id="KXZ15322.1"/>
    </source>
</evidence>
<dbReference type="STRING" id="1793963.AXI58_03430"/>
<reference evidence="2" key="1">
    <citation type="submission" date="2016-02" db="EMBL/GenBank/DDBJ databases">
        <authorList>
            <person name="Dunlap C."/>
        </authorList>
    </citation>
    <scope>NUCLEOTIDE SEQUENCE [LARGE SCALE GENOMIC DNA]</scope>
    <source>
        <strain evidence="2">NRRL B-41092</strain>
    </source>
</reference>
<protein>
    <submittedName>
        <fullName evidence="1">Uncharacterized protein</fullName>
    </submittedName>
</protein>